<protein>
    <submittedName>
        <fullName evidence="2">Carboxypeptidase-like regulatory domain-containing protein</fullName>
    </submittedName>
</protein>
<name>A0A7Y0AI49_9BACT</name>
<dbReference type="EMBL" id="JABBGH010000003">
    <property type="protein sequence ID" value="NML67773.1"/>
    <property type="molecule type" value="Genomic_DNA"/>
</dbReference>
<keyword evidence="2" id="KW-0645">Protease</keyword>
<dbReference type="Pfam" id="PF13715">
    <property type="entry name" value="CarbopepD_reg_2"/>
    <property type="match status" value="1"/>
</dbReference>
<dbReference type="AlphaFoldDB" id="A0A7Y0AI49"/>
<reference evidence="2 3" key="1">
    <citation type="submission" date="2020-04" db="EMBL/GenBank/DDBJ databases">
        <title>Hymenobacter polaris sp. nov., isolated from Arctic soil.</title>
        <authorList>
            <person name="Dahal R.H."/>
        </authorList>
    </citation>
    <scope>NUCLEOTIDE SEQUENCE [LARGE SCALE GENOMIC DNA]</scope>
    <source>
        <strain evidence="2 3">RP-2-7</strain>
    </source>
</reference>
<dbReference type="RefSeq" id="WP_169533418.1">
    <property type="nucleotide sequence ID" value="NZ_JABBGH010000003.1"/>
</dbReference>
<sequence length="415" mass="45858">MRLGLIGCLLCWLGFIGAAHAQGRVSGVVQDSVTHEPLAFSSVFLANTTLGVTTNEQGQFSFDRVPRGGYDIVGSYVGYKLSKQHITVGTAPQTVTLTLASSGPKLDEVVVKASSHAADDYRRFADIFVGQSANSKQCRITNPGDVDVAYSDTTKELTAQADNYLQVENQALGYRIKYYGLRFAYDADNGGTSFYGQPVFEEMKPKDDAQRQQWVAARAAAYYGSLTHFLKSVRDNRLKSEGYLAQQVKVTPNRRYVQADTLRQRLLRRLHGRAPSDAQQDSMARLMGVLNNAAPVLASIQPGAQPIDSLRRVSADREHVYLRFRQELQVAYFGEAPDPNYEQPMSPLGRTKATYPAQREVSRLKLTDPEVEIMPNGTLADPLAVEVGEYWGFEKIGEFLPLDYVPPGHSAVPLP</sequence>
<comment type="caution">
    <text evidence="2">The sequence shown here is derived from an EMBL/GenBank/DDBJ whole genome shotgun (WGS) entry which is preliminary data.</text>
</comment>
<dbReference type="InterPro" id="IPR008969">
    <property type="entry name" value="CarboxyPept-like_regulatory"/>
</dbReference>
<organism evidence="2 3">
    <name type="scientific">Hymenobacter polaris</name>
    <dbReference type="NCBI Taxonomy" id="2682546"/>
    <lineage>
        <taxon>Bacteria</taxon>
        <taxon>Pseudomonadati</taxon>
        <taxon>Bacteroidota</taxon>
        <taxon>Cytophagia</taxon>
        <taxon>Cytophagales</taxon>
        <taxon>Hymenobacteraceae</taxon>
        <taxon>Hymenobacter</taxon>
    </lineage>
</organism>
<keyword evidence="2" id="KW-0378">Hydrolase</keyword>
<accession>A0A7Y0AI49</accession>
<dbReference type="Proteomes" id="UP000559626">
    <property type="component" value="Unassembled WGS sequence"/>
</dbReference>
<gene>
    <name evidence="2" type="ORF">HHL22_21435</name>
</gene>
<dbReference type="SUPFAM" id="SSF49464">
    <property type="entry name" value="Carboxypeptidase regulatory domain-like"/>
    <property type="match status" value="1"/>
</dbReference>
<keyword evidence="2" id="KW-0121">Carboxypeptidase</keyword>
<feature type="chain" id="PRO_5031441823" evidence="1">
    <location>
        <begin position="22"/>
        <end position="415"/>
    </location>
</feature>
<dbReference type="Gene3D" id="2.60.40.1120">
    <property type="entry name" value="Carboxypeptidase-like, regulatory domain"/>
    <property type="match status" value="1"/>
</dbReference>
<dbReference type="GO" id="GO:0004180">
    <property type="term" value="F:carboxypeptidase activity"/>
    <property type="evidence" value="ECO:0007669"/>
    <property type="project" value="UniProtKB-KW"/>
</dbReference>
<proteinExistence type="predicted"/>
<keyword evidence="3" id="KW-1185">Reference proteome</keyword>
<evidence type="ECO:0000256" key="1">
    <source>
        <dbReference type="SAM" id="SignalP"/>
    </source>
</evidence>
<evidence type="ECO:0000313" key="3">
    <source>
        <dbReference type="Proteomes" id="UP000559626"/>
    </source>
</evidence>
<evidence type="ECO:0000313" key="2">
    <source>
        <dbReference type="EMBL" id="NML67773.1"/>
    </source>
</evidence>
<keyword evidence="1" id="KW-0732">Signal</keyword>
<feature type="signal peptide" evidence="1">
    <location>
        <begin position="1"/>
        <end position="21"/>
    </location>
</feature>